<accession>A0AB37APB5</accession>
<comment type="caution">
    <text evidence="1">The sequence shown here is derived from an EMBL/GenBank/DDBJ whole genome shotgun (WGS) entry which is preliminary data.</text>
</comment>
<dbReference type="Proteomes" id="UP000237811">
    <property type="component" value="Unassembled WGS sequence"/>
</dbReference>
<sequence>MKRVELRSYAPARVLGDLNRDVGQLVLIRIERGHRIRRYRAVTAQSAGRAASRPATTAHFTLTAERGTRRAAQHLKFIRDLTENHEGRWQPRIATSST</sequence>
<organism evidence="1 2">
    <name type="scientific">Burkholderia multivorans</name>
    <dbReference type="NCBI Taxonomy" id="87883"/>
    <lineage>
        <taxon>Bacteria</taxon>
        <taxon>Pseudomonadati</taxon>
        <taxon>Pseudomonadota</taxon>
        <taxon>Betaproteobacteria</taxon>
        <taxon>Burkholderiales</taxon>
        <taxon>Burkholderiaceae</taxon>
        <taxon>Burkholderia</taxon>
        <taxon>Burkholderia cepacia complex</taxon>
    </lineage>
</organism>
<dbReference type="EMBL" id="PVFR01000060">
    <property type="protein sequence ID" value="PRE44840.1"/>
    <property type="molecule type" value="Genomic_DNA"/>
</dbReference>
<evidence type="ECO:0008006" key="3">
    <source>
        <dbReference type="Google" id="ProtNLM"/>
    </source>
</evidence>
<evidence type="ECO:0000313" key="1">
    <source>
        <dbReference type="EMBL" id="PRE44840.1"/>
    </source>
</evidence>
<name>A0AB37APB5_9BURK</name>
<dbReference type="RefSeq" id="WP_105777691.1">
    <property type="nucleotide sequence ID" value="NZ_PVFR01000060.1"/>
</dbReference>
<gene>
    <name evidence="1" type="ORF">C6P99_20015</name>
</gene>
<reference evidence="1 2" key="1">
    <citation type="submission" date="2018-03" db="EMBL/GenBank/DDBJ databases">
        <authorList>
            <person name="Nguyen K."/>
            <person name="Fouts D."/>
            <person name="Sutton G."/>
        </authorList>
    </citation>
    <scope>NUCLEOTIDE SEQUENCE [LARGE SCALE GENOMIC DNA]</scope>
    <source>
        <strain evidence="1 2">AU14328</strain>
    </source>
</reference>
<proteinExistence type="predicted"/>
<protein>
    <recommendedName>
        <fullName evidence="3">Bacteriophage protein</fullName>
    </recommendedName>
</protein>
<dbReference type="AlphaFoldDB" id="A0AB37APB5"/>
<evidence type="ECO:0000313" key="2">
    <source>
        <dbReference type="Proteomes" id="UP000237811"/>
    </source>
</evidence>